<evidence type="ECO:0000256" key="3">
    <source>
        <dbReference type="ARBA" id="ARBA00022606"/>
    </source>
</evidence>
<dbReference type="InterPro" id="IPR004117">
    <property type="entry name" value="7tm6_olfct_rcpt"/>
</dbReference>
<comment type="caution">
    <text evidence="10">Lacks conserved residue(s) required for the propagation of feature annotation.</text>
</comment>
<comment type="similarity">
    <text evidence="10">Belongs to the insect chemoreceptor superfamily. Heteromeric odorant receptor channel (TC 1.A.69) family.</text>
</comment>
<gene>
    <name evidence="11" type="ORF">E2986_00968</name>
</gene>
<feature type="transmembrane region" description="Helical" evidence="10">
    <location>
        <begin position="360"/>
        <end position="380"/>
    </location>
</feature>
<keyword evidence="2" id="KW-1003">Cell membrane</keyword>
<feature type="transmembrane region" description="Helical" evidence="10">
    <location>
        <begin position="104"/>
        <end position="123"/>
    </location>
</feature>
<protein>
    <recommendedName>
        <fullName evidence="10">Odorant receptor</fullName>
    </recommendedName>
</protein>
<evidence type="ECO:0000256" key="5">
    <source>
        <dbReference type="ARBA" id="ARBA00022725"/>
    </source>
</evidence>
<evidence type="ECO:0000256" key="7">
    <source>
        <dbReference type="ARBA" id="ARBA00023136"/>
    </source>
</evidence>
<feature type="transmembrane region" description="Helical" evidence="10">
    <location>
        <begin position="135"/>
        <end position="152"/>
    </location>
</feature>
<dbReference type="Pfam" id="PF02949">
    <property type="entry name" value="7tm_6"/>
    <property type="match status" value="1"/>
</dbReference>
<comment type="subcellular location">
    <subcellularLocation>
        <location evidence="1 10">Cell membrane</location>
        <topology evidence="1 10">Multi-pass membrane protein</topology>
    </subcellularLocation>
</comment>
<dbReference type="Proteomes" id="UP000655588">
    <property type="component" value="Unassembled WGS sequence"/>
</dbReference>
<evidence type="ECO:0000256" key="2">
    <source>
        <dbReference type="ARBA" id="ARBA00022475"/>
    </source>
</evidence>
<dbReference type="EMBL" id="WNWW01000440">
    <property type="protein sequence ID" value="KAF3424853.1"/>
    <property type="molecule type" value="Genomic_DNA"/>
</dbReference>
<feature type="transmembrane region" description="Helical" evidence="10">
    <location>
        <begin position="324"/>
        <end position="348"/>
    </location>
</feature>
<proteinExistence type="inferred from homology"/>
<evidence type="ECO:0000256" key="8">
    <source>
        <dbReference type="ARBA" id="ARBA00023170"/>
    </source>
</evidence>
<keyword evidence="9 10" id="KW-0807">Transducer</keyword>
<organism evidence="11 12">
    <name type="scientific">Frieseomelitta varia</name>
    <dbReference type="NCBI Taxonomy" id="561572"/>
    <lineage>
        <taxon>Eukaryota</taxon>
        <taxon>Metazoa</taxon>
        <taxon>Ecdysozoa</taxon>
        <taxon>Arthropoda</taxon>
        <taxon>Hexapoda</taxon>
        <taxon>Insecta</taxon>
        <taxon>Pterygota</taxon>
        <taxon>Neoptera</taxon>
        <taxon>Endopterygota</taxon>
        <taxon>Hymenoptera</taxon>
        <taxon>Apocrita</taxon>
        <taxon>Aculeata</taxon>
        <taxon>Apoidea</taxon>
        <taxon>Anthophila</taxon>
        <taxon>Apidae</taxon>
        <taxon>Frieseomelitta</taxon>
    </lineage>
</organism>
<feature type="transmembrane region" description="Helical" evidence="10">
    <location>
        <begin position="192"/>
        <end position="210"/>
    </location>
</feature>
<reference evidence="11" key="1">
    <citation type="submission" date="2019-11" db="EMBL/GenBank/DDBJ databases">
        <title>The nuclear and mitochondrial genomes of Frieseomelitta varia - a highly eusocial stingless bee (Meliponini) with a permanently sterile worker caste.</title>
        <authorList>
            <person name="Freitas F.C.P."/>
            <person name="Lourenco A.P."/>
            <person name="Nunes F.M.F."/>
            <person name="Paschoal A.R."/>
            <person name="Abreu F.C.P."/>
            <person name="Barbin F.O."/>
            <person name="Bataglia L."/>
            <person name="Cardoso-Junior C.A.M."/>
            <person name="Cervoni M.S."/>
            <person name="Silva S.R."/>
            <person name="Dalarmi F."/>
            <person name="Del Lama M.A."/>
            <person name="Depintor T.S."/>
            <person name="Ferreira K.M."/>
            <person name="Goria P.S."/>
            <person name="Jaskot M.C."/>
            <person name="Lago D.C."/>
            <person name="Luna-Lucena D."/>
            <person name="Moda L.M."/>
            <person name="Nascimento L."/>
            <person name="Pedrino M."/>
            <person name="Rabico F.O."/>
            <person name="Sanches F.C."/>
            <person name="Santos D.E."/>
            <person name="Santos C.G."/>
            <person name="Vieira J."/>
            <person name="Lopes T.F."/>
            <person name="Barchuk A.R."/>
            <person name="Hartfelder K."/>
            <person name="Simoes Z.L.P."/>
            <person name="Bitondi M.M.G."/>
            <person name="Pinheiro D.G."/>
        </authorList>
    </citation>
    <scope>NUCLEOTIDE SEQUENCE</scope>
    <source>
        <strain evidence="11">USP_RPSP 00005682</strain>
        <tissue evidence="11">Whole individual</tissue>
    </source>
</reference>
<evidence type="ECO:0000256" key="4">
    <source>
        <dbReference type="ARBA" id="ARBA00022692"/>
    </source>
</evidence>
<keyword evidence="8 10" id="KW-0675">Receptor</keyword>
<evidence type="ECO:0000256" key="10">
    <source>
        <dbReference type="RuleBase" id="RU351113"/>
    </source>
</evidence>
<evidence type="ECO:0000313" key="12">
    <source>
        <dbReference type="Proteomes" id="UP000655588"/>
    </source>
</evidence>
<sequence length="443" mass="51379">MKCSVLLQTELLKMEKRKRLRDLVDRPSELIRTIKNVREKGETISLCLFKSLVEQNVSSLFFPVIFTDYEWAVKLNRFSLSAICLWPAEEQDIKKQFWIKLRTMAYFLLITFVCTIPCLYALIKECDTLMEVTDNLAYSIPLTITVIKFIIVSSKKEVLLPIVNMIAEDWAKLKTDFEERVMIRRARMARTINIFGYILVCILIWLLMVFPRFGITIRYITNVTDIKKLLPLPTYYMYDVSETPYFEIMYIIQSTSLLVATFCYTGIDNFFGVVILHICGQLENLRFHLSNMKESQTSNQILAATVEDHIRLIRAINVIENTSTLLVLALLINFGTCACIYGLLLITVPAGKEEFSVIRVVYLICNFANTFLQTFLYFMAGQMLVTQSERIHDAAYECEWVNLKSRKAKNLIIIMARSKKPLHLTAGKLFPVTLLTFCNKRRR</sequence>
<dbReference type="PANTHER" id="PTHR21137:SF35">
    <property type="entry name" value="ODORANT RECEPTOR 19A-RELATED"/>
    <property type="match status" value="1"/>
</dbReference>
<evidence type="ECO:0000256" key="9">
    <source>
        <dbReference type="ARBA" id="ARBA00023224"/>
    </source>
</evidence>
<name>A0A833RQD5_9HYME</name>
<evidence type="ECO:0000256" key="1">
    <source>
        <dbReference type="ARBA" id="ARBA00004651"/>
    </source>
</evidence>
<evidence type="ECO:0000313" key="11">
    <source>
        <dbReference type="EMBL" id="KAF3424853.1"/>
    </source>
</evidence>
<dbReference type="PANTHER" id="PTHR21137">
    <property type="entry name" value="ODORANT RECEPTOR"/>
    <property type="match status" value="1"/>
</dbReference>
<accession>A0A833RQD5</accession>
<comment type="caution">
    <text evidence="11">The sequence shown here is derived from an EMBL/GenBank/DDBJ whole genome shotgun (WGS) entry which is preliminary data.</text>
</comment>
<dbReference type="GO" id="GO:0004984">
    <property type="term" value="F:olfactory receptor activity"/>
    <property type="evidence" value="ECO:0007669"/>
    <property type="project" value="InterPro"/>
</dbReference>
<keyword evidence="5 10" id="KW-0552">Olfaction</keyword>
<keyword evidence="7 10" id="KW-0472">Membrane</keyword>
<keyword evidence="3 10" id="KW-0716">Sensory transduction</keyword>
<feature type="transmembrane region" description="Helical" evidence="10">
    <location>
        <begin position="248"/>
        <end position="267"/>
    </location>
</feature>
<dbReference type="AlphaFoldDB" id="A0A833RQD5"/>
<evidence type="ECO:0000256" key="6">
    <source>
        <dbReference type="ARBA" id="ARBA00022989"/>
    </source>
</evidence>
<keyword evidence="6 10" id="KW-1133">Transmembrane helix</keyword>
<keyword evidence="4 10" id="KW-0812">Transmembrane</keyword>
<dbReference type="GO" id="GO:0007165">
    <property type="term" value="P:signal transduction"/>
    <property type="evidence" value="ECO:0007669"/>
    <property type="project" value="UniProtKB-KW"/>
</dbReference>
<dbReference type="GO" id="GO:0005886">
    <property type="term" value="C:plasma membrane"/>
    <property type="evidence" value="ECO:0007669"/>
    <property type="project" value="UniProtKB-SubCell"/>
</dbReference>
<dbReference type="GO" id="GO:0005549">
    <property type="term" value="F:odorant binding"/>
    <property type="evidence" value="ECO:0007669"/>
    <property type="project" value="InterPro"/>
</dbReference>
<keyword evidence="12" id="KW-1185">Reference proteome</keyword>